<gene>
    <name evidence="3" type="ORF">FKY71_14445</name>
</gene>
<reference evidence="3 4" key="1">
    <citation type="submission" date="2019-06" db="EMBL/GenBank/DDBJ databases">
        <title>Metagenome assembled Genome of Spiribacter salinus SL48-SHIP from the microbial mat of Salt Lake 48 (Novosibirsk region, Russia).</title>
        <authorList>
            <person name="Shipova A."/>
            <person name="Rozanov A.S."/>
            <person name="Bryanskaya A.V."/>
            <person name="Peltek S.E."/>
        </authorList>
    </citation>
    <scope>NUCLEOTIDE SEQUENCE [LARGE SCALE GENOMIC DNA]</scope>
    <source>
        <strain evidence="3">SL48-SHIP-2</strain>
    </source>
</reference>
<evidence type="ECO:0000313" key="3">
    <source>
        <dbReference type="EMBL" id="TQE98322.1"/>
    </source>
</evidence>
<sequence length="368" mass="41655">MRAVAIAAVFPLLVTLWVPTVDAESVCNSKKEDPVSLLAARQEQYLHELVRTVHTAFRTPATRHPVFSCCVDWHSSVHAHWALLWASDRLGDMALQREILSSLSVKDLADERRMLERNPHFEMPYGRAWFLRLAIDHERITGTTVLGPMAHEVAASLKSYLQRNPPRATDDEYDSSPWALRQLHDWYVLQEEHAGIDWVRTVAEKQVVDFSVSLADDLEPDGGFFSRWGNWAHLFAGVLEPAQVRDWLAANQPSRAESRVLDDPASAHHLGMNFSRAWGLWSVGSASDEGSLQATAARHIARAMSDHDQWKDDYRAYGHWVAQFGIYALSQTWQSGSGGIGNDTAKEHRRSDQAFPRNMDVPPWQCQQ</sequence>
<feature type="chain" id="PRO_5021930825" evidence="2">
    <location>
        <begin position="24"/>
        <end position="368"/>
    </location>
</feature>
<keyword evidence="2" id="KW-0732">Signal</keyword>
<proteinExistence type="predicted"/>
<feature type="region of interest" description="Disordered" evidence="1">
    <location>
        <begin position="338"/>
        <end position="368"/>
    </location>
</feature>
<protein>
    <submittedName>
        <fullName evidence="3">DUF2891 family protein</fullName>
    </submittedName>
</protein>
<evidence type="ECO:0000313" key="4">
    <source>
        <dbReference type="Proteomes" id="UP000315400"/>
    </source>
</evidence>
<accession>A0A540VNL3</accession>
<dbReference type="Proteomes" id="UP000315400">
    <property type="component" value="Unassembled WGS sequence"/>
</dbReference>
<dbReference type="AlphaFoldDB" id="A0A540VNL3"/>
<dbReference type="EMBL" id="VIFK01000225">
    <property type="protein sequence ID" value="TQE98322.1"/>
    <property type="molecule type" value="Genomic_DNA"/>
</dbReference>
<name>A0A540VNL3_9GAMM</name>
<dbReference type="Pfam" id="PF11199">
    <property type="entry name" value="DUF2891"/>
    <property type="match status" value="1"/>
</dbReference>
<evidence type="ECO:0000256" key="2">
    <source>
        <dbReference type="SAM" id="SignalP"/>
    </source>
</evidence>
<organism evidence="3 4">
    <name type="scientific">Spiribacter salinus</name>
    <dbReference type="NCBI Taxonomy" id="1335746"/>
    <lineage>
        <taxon>Bacteria</taxon>
        <taxon>Pseudomonadati</taxon>
        <taxon>Pseudomonadota</taxon>
        <taxon>Gammaproteobacteria</taxon>
        <taxon>Chromatiales</taxon>
        <taxon>Ectothiorhodospiraceae</taxon>
        <taxon>Spiribacter</taxon>
    </lineage>
</organism>
<feature type="signal peptide" evidence="2">
    <location>
        <begin position="1"/>
        <end position="23"/>
    </location>
</feature>
<dbReference type="InterPro" id="IPR021365">
    <property type="entry name" value="DUF2891"/>
</dbReference>
<comment type="caution">
    <text evidence="3">The sequence shown here is derived from an EMBL/GenBank/DDBJ whole genome shotgun (WGS) entry which is preliminary data.</text>
</comment>
<evidence type="ECO:0000256" key="1">
    <source>
        <dbReference type="SAM" id="MobiDB-lite"/>
    </source>
</evidence>